<evidence type="ECO:0000259" key="3">
    <source>
        <dbReference type="Pfam" id="PF23086"/>
    </source>
</evidence>
<evidence type="ECO:0000313" key="4">
    <source>
        <dbReference type="EMBL" id="KAG9320535.1"/>
    </source>
</evidence>
<dbReference type="InterPro" id="IPR056398">
    <property type="entry name" value="Tudor_Coilin"/>
</dbReference>
<feature type="compositionally biased region" description="Acidic residues" evidence="1">
    <location>
        <begin position="314"/>
        <end position="324"/>
    </location>
</feature>
<feature type="region of interest" description="Disordered" evidence="1">
    <location>
        <begin position="86"/>
        <end position="413"/>
    </location>
</feature>
<feature type="domain" description="Coilin N-terminal" evidence="2">
    <location>
        <begin position="5"/>
        <end position="190"/>
    </location>
</feature>
<feature type="region of interest" description="Disordered" evidence="1">
    <location>
        <begin position="433"/>
        <end position="456"/>
    </location>
</feature>
<dbReference type="InterPro" id="IPR031722">
    <property type="entry name" value="Coilin_N"/>
</dbReference>
<dbReference type="InterPro" id="IPR024822">
    <property type="entry name" value="Coilin"/>
</dbReference>
<dbReference type="GO" id="GO:0030619">
    <property type="term" value="F:U1 snRNA binding"/>
    <property type="evidence" value="ECO:0007669"/>
    <property type="project" value="TreeGrafter"/>
</dbReference>
<feature type="compositionally biased region" description="Polar residues" evidence="1">
    <location>
        <begin position="123"/>
        <end position="161"/>
    </location>
</feature>
<evidence type="ECO:0000259" key="2">
    <source>
        <dbReference type="Pfam" id="PF15862"/>
    </source>
</evidence>
<dbReference type="AlphaFoldDB" id="A0A9P8A0E1"/>
<dbReference type="EMBL" id="JAIFTL010000282">
    <property type="protein sequence ID" value="KAG9320535.1"/>
    <property type="molecule type" value="Genomic_DNA"/>
</dbReference>
<dbReference type="GO" id="GO:0015030">
    <property type="term" value="C:Cajal body"/>
    <property type="evidence" value="ECO:0007669"/>
    <property type="project" value="TreeGrafter"/>
</dbReference>
<dbReference type="Proteomes" id="UP000717515">
    <property type="component" value="Unassembled WGS sequence"/>
</dbReference>
<evidence type="ECO:0008006" key="6">
    <source>
        <dbReference type="Google" id="ProtNLM"/>
    </source>
</evidence>
<reference evidence="4" key="1">
    <citation type="submission" date="2021-07" db="EMBL/GenBank/DDBJ databases">
        <title>Draft genome of Mortierella alpina, strain LL118, isolated from an aspen leaf litter sample.</title>
        <authorList>
            <person name="Yang S."/>
            <person name="Vinatzer B.A."/>
        </authorList>
    </citation>
    <scope>NUCLEOTIDE SEQUENCE</scope>
    <source>
        <strain evidence="4">LL118</strain>
    </source>
</reference>
<sequence length="598" mass="65231">MSRAMRVKLTFEDPLPPYRCWYEIPASCSTVHDLQKAIRRGFELNKVCKTTRLDLDGFFLLPASSIAGSIKDGDLLQVMIRKKNDHLPPRSLPAVGGKRLREEPEPALVPLAKRRRKCRNQNKAKQTAQTSAKRQTGKQPSERQQSNKSIGGNASARSNKQNAKKRGSKQNNSDVKENTPDTKKGAAQKQKTDQASKKSNDSMKTTSATTSGQAKKGSNPTTKVHAQKKTQEPKNGLNPLPKPTTQTSVAGALANTTKIMAQTAKVPTNISSSSSSDCSDSNSSDSDSSDSSDSDSSSSSSSSDDEGSTREDAQDSESDSDSDGEASRVNTKVPPGRGSLQTKLRNNRRKLQRKKEVLARLDESIKDGKDIDLTPLDGGASGADKQRPRPQASQRQSLAAPSPVVVKPSPSKTPKVVMTTIELEDKDLMTKKRNSMPVQRVTRSSSKGRNIDTTKSTPAASIVKEGEEAQLATINGQKEDADDFDAPLRDYDILPKLDAQSLEIGNVIGYKTLELGADYNPVISDFKEAKVLKLFQGECSAEVQLARRFRTPVTLDEEGQPVLGKFDIYNEEEFKRAERGIVLLDLLSLADCRMVAKK</sequence>
<dbReference type="GO" id="GO:0030620">
    <property type="term" value="F:U2 snRNA binding"/>
    <property type="evidence" value="ECO:0007669"/>
    <property type="project" value="TreeGrafter"/>
</dbReference>
<feature type="compositionally biased region" description="Low complexity" evidence="1">
    <location>
        <begin position="271"/>
        <end position="286"/>
    </location>
</feature>
<gene>
    <name evidence="4" type="ORF">KVV02_004919</name>
</gene>
<feature type="compositionally biased region" description="Basic residues" evidence="1">
    <location>
        <begin position="112"/>
        <end position="122"/>
    </location>
</feature>
<feature type="compositionally biased region" description="Polar residues" evidence="1">
    <location>
        <begin position="202"/>
        <end position="224"/>
    </location>
</feature>
<name>A0A9P8A0E1_MORAP</name>
<organism evidence="4 5">
    <name type="scientific">Mortierella alpina</name>
    <name type="common">Oleaginous fungus</name>
    <name type="synonym">Mortierella renispora</name>
    <dbReference type="NCBI Taxonomy" id="64518"/>
    <lineage>
        <taxon>Eukaryota</taxon>
        <taxon>Fungi</taxon>
        <taxon>Fungi incertae sedis</taxon>
        <taxon>Mucoromycota</taxon>
        <taxon>Mortierellomycotina</taxon>
        <taxon>Mortierellomycetes</taxon>
        <taxon>Mortierellales</taxon>
        <taxon>Mortierellaceae</taxon>
        <taxon>Mortierella</taxon>
    </lineage>
</organism>
<protein>
    <recommendedName>
        <fullName evidence="6">Coilin</fullName>
    </recommendedName>
</protein>
<feature type="compositionally biased region" description="Polar residues" evidence="1">
    <location>
        <begin position="243"/>
        <end position="270"/>
    </location>
</feature>
<comment type="caution">
    <text evidence="4">The sequence shown here is derived from an EMBL/GenBank/DDBJ whole genome shotgun (WGS) entry which is preliminary data.</text>
</comment>
<feature type="domain" description="Coilin tudor" evidence="3">
    <location>
        <begin position="490"/>
        <end position="597"/>
    </location>
</feature>
<dbReference type="GO" id="GO:0000387">
    <property type="term" value="P:spliceosomal snRNP assembly"/>
    <property type="evidence" value="ECO:0007669"/>
    <property type="project" value="TreeGrafter"/>
</dbReference>
<feature type="compositionally biased region" description="Low complexity" evidence="1">
    <location>
        <begin position="389"/>
        <end position="413"/>
    </location>
</feature>
<dbReference type="PANTHER" id="PTHR15197">
    <property type="entry name" value="COILIN P80"/>
    <property type="match status" value="1"/>
</dbReference>
<evidence type="ECO:0000313" key="5">
    <source>
        <dbReference type="Proteomes" id="UP000717515"/>
    </source>
</evidence>
<dbReference type="Pfam" id="PF15862">
    <property type="entry name" value="Coilin_N"/>
    <property type="match status" value="1"/>
</dbReference>
<dbReference type="PANTHER" id="PTHR15197:SF0">
    <property type="entry name" value="COILIN"/>
    <property type="match status" value="1"/>
</dbReference>
<dbReference type="Pfam" id="PF23086">
    <property type="entry name" value="Tudor_Coilin"/>
    <property type="match status" value="1"/>
</dbReference>
<feature type="compositionally biased region" description="Basic and acidic residues" evidence="1">
    <location>
        <begin position="354"/>
        <end position="372"/>
    </location>
</feature>
<accession>A0A9P8A0E1</accession>
<feature type="compositionally biased region" description="Polar residues" evidence="1">
    <location>
        <begin position="441"/>
        <end position="456"/>
    </location>
</feature>
<proteinExistence type="predicted"/>
<evidence type="ECO:0000256" key="1">
    <source>
        <dbReference type="SAM" id="MobiDB-lite"/>
    </source>
</evidence>
<feature type="compositionally biased region" description="Basic and acidic residues" evidence="1">
    <location>
        <begin position="174"/>
        <end position="201"/>
    </location>
</feature>